<dbReference type="WBParaSite" id="MCU_004826-RA">
    <property type="protein sequence ID" value="MCU_004826-RA"/>
    <property type="gene ID" value="MCU_004826"/>
</dbReference>
<dbReference type="Pfam" id="PF00188">
    <property type="entry name" value="CAP"/>
    <property type="match status" value="1"/>
</dbReference>
<evidence type="ECO:0000259" key="1">
    <source>
        <dbReference type="SMART" id="SM00198"/>
    </source>
</evidence>
<reference evidence="2" key="1">
    <citation type="submission" date="2019-11" db="UniProtKB">
        <authorList>
            <consortium name="WormBaseParasite"/>
        </authorList>
    </citation>
    <scope>IDENTIFICATION</scope>
</reference>
<dbReference type="SUPFAM" id="SSF55797">
    <property type="entry name" value="PR-1-like"/>
    <property type="match status" value="1"/>
</dbReference>
<dbReference type="PROSITE" id="PS01010">
    <property type="entry name" value="CRISP_2"/>
    <property type="match status" value="1"/>
</dbReference>
<protein>
    <submittedName>
        <fullName evidence="2">SCP domain-containing protein</fullName>
    </submittedName>
</protein>
<dbReference type="GO" id="GO:0005576">
    <property type="term" value="C:extracellular region"/>
    <property type="evidence" value="ECO:0007669"/>
    <property type="project" value="InterPro"/>
</dbReference>
<dbReference type="InterPro" id="IPR014044">
    <property type="entry name" value="CAP_dom"/>
</dbReference>
<dbReference type="SMART" id="SM00198">
    <property type="entry name" value="SCP"/>
    <property type="match status" value="1"/>
</dbReference>
<name>A0A5K3F1N4_MESCO</name>
<feature type="domain" description="SCP" evidence="1">
    <location>
        <begin position="1"/>
        <end position="123"/>
    </location>
</feature>
<dbReference type="PRINTS" id="PR00838">
    <property type="entry name" value="V5ALLERGEN"/>
</dbReference>
<dbReference type="PRINTS" id="PR00837">
    <property type="entry name" value="V5TPXLIKE"/>
</dbReference>
<organism evidence="2">
    <name type="scientific">Mesocestoides corti</name>
    <name type="common">Flatworm</name>
    <dbReference type="NCBI Taxonomy" id="53468"/>
    <lineage>
        <taxon>Eukaryota</taxon>
        <taxon>Metazoa</taxon>
        <taxon>Spiralia</taxon>
        <taxon>Lophotrochozoa</taxon>
        <taxon>Platyhelminthes</taxon>
        <taxon>Cestoda</taxon>
        <taxon>Eucestoda</taxon>
        <taxon>Cyclophyllidea</taxon>
        <taxon>Mesocestoididae</taxon>
        <taxon>Mesocestoides</taxon>
    </lineage>
</organism>
<evidence type="ECO:0000313" key="2">
    <source>
        <dbReference type="WBParaSite" id="MCU_004826-RA"/>
    </source>
</evidence>
<dbReference type="PANTHER" id="PTHR10334">
    <property type="entry name" value="CYSTEINE-RICH SECRETORY PROTEIN-RELATED"/>
    <property type="match status" value="1"/>
</dbReference>
<dbReference type="InterPro" id="IPR035940">
    <property type="entry name" value="CAP_sf"/>
</dbReference>
<sequence>MMMMSYSMRMEELAKQWVANCKFEHPDPTKHPLYKGIGQNLALTGGYTPTLTRMAQGWYNERHNYTYANNSCTAVCGHYTQMVWATSVGPGCAKKQCDHIQPNWPKPVFLMACQYEPAGNFWNRKPYEQGDRCSKCPVGFLCTHRQCTNKTTTSPSTSTTASTPANHTEQTTSIVVIPRARGLMVFAMFLVQSYVKA</sequence>
<dbReference type="InterPro" id="IPR002413">
    <property type="entry name" value="V5_allergen-like"/>
</dbReference>
<dbReference type="InterPro" id="IPR001283">
    <property type="entry name" value="CRISP-related"/>
</dbReference>
<dbReference type="InterPro" id="IPR018244">
    <property type="entry name" value="Allrgn_V5/Tpx1_CS"/>
</dbReference>
<dbReference type="AlphaFoldDB" id="A0A5K3F1N4"/>
<proteinExistence type="predicted"/>
<dbReference type="PROSITE" id="PS01009">
    <property type="entry name" value="CRISP_1"/>
    <property type="match status" value="1"/>
</dbReference>
<dbReference type="Gene3D" id="3.40.33.10">
    <property type="entry name" value="CAP"/>
    <property type="match status" value="1"/>
</dbReference>
<accession>A0A5K3F1N4</accession>